<keyword evidence="2" id="KW-1185">Reference proteome</keyword>
<reference evidence="1" key="1">
    <citation type="submission" date="2020-07" db="EMBL/GenBank/DDBJ databases">
        <title>Highly diverse flavobacterial phages as mortality factor during North Sea spring blooms.</title>
        <authorList>
            <person name="Bartlau N."/>
            <person name="Wichels A."/>
            <person name="Krohne G."/>
            <person name="Adriaenssens E.M."/>
            <person name="Heins A."/>
            <person name="Fuchs B.M."/>
            <person name="Amann R."/>
            <person name="Moraru C."/>
        </authorList>
    </citation>
    <scope>NUCLEOTIDE SEQUENCE</scope>
</reference>
<dbReference type="Gene3D" id="3.40.50.450">
    <property type="match status" value="1"/>
</dbReference>
<name>A0A8E4UY96_9CAUD</name>
<organism evidence="1 2">
    <name type="scientific">Maribacter phage Molly_1</name>
    <dbReference type="NCBI Taxonomy" id="2745685"/>
    <lineage>
        <taxon>Viruses</taxon>
        <taxon>Duplodnaviria</taxon>
        <taxon>Heunggongvirae</taxon>
        <taxon>Uroviricota</taxon>
        <taxon>Caudoviricetes</taxon>
        <taxon>Molycolviridae</taxon>
        <taxon>Mollyvirus</taxon>
        <taxon>Mollyvirus molly</taxon>
    </lineage>
</organism>
<protein>
    <submittedName>
        <fullName evidence="1">SLOG family protein</fullName>
    </submittedName>
</protein>
<dbReference type="Proteomes" id="UP000693768">
    <property type="component" value="Segment"/>
</dbReference>
<dbReference type="InterPro" id="IPR024755">
    <property type="entry name" value="cpYpsA"/>
</dbReference>
<gene>
    <name evidence="1" type="ORF">Molly1_168</name>
</gene>
<sequence length="150" mass="16349">MIVKVISGGQTGVDRMGLDIAKALDIETGGTAPKGYLTEDGPNLELKDLGLVEHTTASYYDRTLINIRDSDFTVLFGDLSSSGSALTIKLCRKLGKPYCTNPDQTNLTSLLMKVRVLNVAGNRLSKLTTAQLSKYAEVLFYSLRDVNNIM</sequence>
<dbReference type="Pfam" id="PF12694">
    <property type="entry name" value="cpYpsA"/>
    <property type="match status" value="1"/>
</dbReference>
<proteinExistence type="predicted"/>
<accession>A0A8E4UY96</accession>
<evidence type="ECO:0000313" key="1">
    <source>
        <dbReference type="EMBL" id="QQO97464.1"/>
    </source>
</evidence>
<evidence type="ECO:0000313" key="2">
    <source>
        <dbReference type="Proteomes" id="UP000693768"/>
    </source>
</evidence>
<dbReference type="EMBL" id="MT732451">
    <property type="protein sequence ID" value="QQO97464.1"/>
    <property type="molecule type" value="Genomic_DNA"/>
</dbReference>